<dbReference type="PANTHER" id="PTHR42663:SF6">
    <property type="entry name" value="HYDROLASE C777.06C-RELATED"/>
    <property type="match status" value="1"/>
</dbReference>
<dbReference type="Pfam" id="PF12706">
    <property type="entry name" value="Lactamase_B_2"/>
    <property type="match status" value="1"/>
</dbReference>
<organism evidence="2 3">
    <name type="scientific">Candidatus Scatosoma pullistercoris</name>
    <dbReference type="NCBI Taxonomy" id="2840934"/>
    <lineage>
        <taxon>Bacteria</taxon>
        <taxon>Bacillati</taxon>
        <taxon>Bacillota</taxon>
        <taxon>Clostridia</taxon>
        <taxon>Candidatus Scatosoma</taxon>
    </lineage>
</organism>
<gene>
    <name evidence="2" type="ORF">IAC57_03780</name>
</gene>
<evidence type="ECO:0000313" key="2">
    <source>
        <dbReference type="EMBL" id="HIU59204.1"/>
    </source>
</evidence>
<proteinExistence type="predicted"/>
<feature type="non-terminal residue" evidence="2">
    <location>
        <position position="239"/>
    </location>
</feature>
<dbReference type="SUPFAM" id="SSF56281">
    <property type="entry name" value="Metallo-hydrolase/oxidoreductase"/>
    <property type="match status" value="1"/>
</dbReference>
<evidence type="ECO:0000313" key="3">
    <source>
        <dbReference type="Proteomes" id="UP000824081"/>
    </source>
</evidence>
<evidence type="ECO:0000259" key="1">
    <source>
        <dbReference type="Pfam" id="PF12706"/>
    </source>
</evidence>
<reference evidence="2" key="2">
    <citation type="journal article" date="2021" name="PeerJ">
        <title>Extensive microbial diversity within the chicken gut microbiome revealed by metagenomics and culture.</title>
        <authorList>
            <person name="Gilroy R."/>
            <person name="Ravi A."/>
            <person name="Getino M."/>
            <person name="Pursley I."/>
            <person name="Horton D.L."/>
            <person name="Alikhan N.F."/>
            <person name="Baker D."/>
            <person name="Gharbi K."/>
            <person name="Hall N."/>
            <person name="Watson M."/>
            <person name="Adriaenssens E.M."/>
            <person name="Foster-Nyarko E."/>
            <person name="Jarju S."/>
            <person name="Secka A."/>
            <person name="Antonio M."/>
            <person name="Oren A."/>
            <person name="Chaudhuri R.R."/>
            <person name="La Ragione R."/>
            <person name="Hildebrand F."/>
            <person name="Pallen M.J."/>
        </authorList>
    </citation>
    <scope>NUCLEOTIDE SEQUENCE</scope>
    <source>
        <strain evidence="2">11687</strain>
    </source>
</reference>
<dbReference type="Proteomes" id="UP000824081">
    <property type="component" value="Unassembled WGS sequence"/>
</dbReference>
<dbReference type="AlphaFoldDB" id="A0A9D1MFG2"/>
<dbReference type="Gene3D" id="3.60.15.10">
    <property type="entry name" value="Ribonuclease Z/Hydroxyacylglutathione hydrolase-like"/>
    <property type="match status" value="1"/>
</dbReference>
<dbReference type="InterPro" id="IPR036866">
    <property type="entry name" value="RibonucZ/Hydroxyglut_hydro"/>
</dbReference>
<feature type="domain" description="Metallo-beta-lactamase" evidence="1">
    <location>
        <begin position="65"/>
        <end position="190"/>
    </location>
</feature>
<dbReference type="PANTHER" id="PTHR42663">
    <property type="entry name" value="HYDROLASE C777.06C-RELATED-RELATED"/>
    <property type="match status" value="1"/>
</dbReference>
<name>A0A9D1MFG2_9FIRM</name>
<sequence>MKLQFLGTGAAEGVPAEFCDCEVCREVRLRGEKEFHTRSQLLIDGELSVDFPPDAYYHSLRFGVRLAEIRYLLVTHSHMDHFYAHDFVLRGYKYAKGLGGPLQIFGNEEVKRVFDECTRREMRKDVSENVKFTVIEPFVPFRFGEYTATALKARHSREECALVYLIEKGGKRYLHLTDTGRLPEESLDFLSAFLRKEGAAVNFVTFDCTFLYCPTGESARHMNLCDNAALREEFLARGI</sequence>
<accession>A0A9D1MFG2</accession>
<dbReference type="InterPro" id="IPR001279">
    <property type="entry name" value="Metallo-B-lactamas"/>
</dbReference>
<protein>
    <recommendedName>
        <fullName evidence="1">Metallo-beta-lactamase domain-containing protein</fullName>
    </recommendedName>
</protein>
<comment type="caution">
    <text evidence="2">The sequence shown here is derived from an EMBL/GenBank/DDBJ whole genome shotgun (WGS) entry which is preliminary data.</text>
</comment>
<reference evidence="2" key="1">
    <citation type="submission" date="2020-10" db="EMBL/GenBank/DDBJ databases">
        <authorList>
            <person name="Gilroy R."/>
        </authorList>
    </citation>
    <scope>NUCLEOTIDE SEQUENCE</scope>
    <source>
        <strain evidence="2">11687</strain>
    </source>
</reference>
<dbReference type="EMBL" id="DVMZ01000101">
    <property type="protein sequence ID" value="HIU59204.1"/>
    <property type="molecule type" value="Genomic_DNA"/>
</dbReference>